<accession>A0A1W5CT95</accession>
<sequence>MTTTPQIKPTPIEALYTRWAPSYDQSHQNTVQGHDEIELATLFPKFLSHILSAPSAPPLKIIDFGCGTGRNTLKLLNLPSATIVGLDATPQMIDLARRRCQERLASLPPDARAAHVRCEIYNPLVQPTPPECAREAGALISTLVVEHFTLPEFFEATGKLLRSGGFCMVTGVHSDLAQISRPSIVDTDTGELVWGATHVHSVEDVEKEAPKWGFEVLEVQEGSPKDPDLVGANRGHWEGVKCWVGFLLRKK</sequence>
<organism evidence="3 4">
    <name type="scientific">Lasallia pustulata</name>
    <dbReference type="NCBI Taxonomy" id="136370"/>
    <lineage>
        <taxon>Eukaryota</taxon>
        <taxon>Fungi</taxon>
        <taxon>Dikarya</taxon>
        <taxon>Ascomycota</taxon>
        <taxon>Pezizomycotina</taxon>
        <taxon>Lecanoromycetes</taxon>
        <taxon>OSLEUM clade</taxon>
        <taxon>Umbilicariomycetidae</taxon>
        <taxon>Umbilicariales</taxon>
        <taxon>Umbilicariaceae</taxon>
        <taxon>Lasallia</taxon>
    </lineage>
</organism>
<dbReference type="SUPFAM" id="SSF53335">
    <property type="entry name" value="S-adenosyl-L-methionine-dependent methyltransferases"/>
    <property type="match status" value="1"/>
</dbReference>
<evidence type="ECO:0000259" key="2">
    <source>
        <dbReference type="Pfam" id="PF13649"/>
    </source>
</evidence>
<dbReference type="PANTHER" id="PTHR43861">
    <property type="entry name" value="TRANS-ACONITATE 2-METHYLTRANSFERASE-RELATED"/>
    <property type="match status" value="1"/>
</dbReference>
<dbReference type="GO" id="GO:0008168">
    <property type="term" value="F:methyltransferase activity"/>
    <property type="evidence" value="ECO:0007669"/>
    <property type="project" value="UniProtKB-KW"/>
</dbReference>
<keyword evidence="4" id="KW-1185">Reference proteome</keyword>
<dbReference type="AlphaFoldDB" id="A0A1W5CT95"/>
<dbReference type="GO" id="GO:0032259">
    <property type="term" value="P:methylation"/>
    <property type="evidence" value="ECO:0007669"/>
    <property type="project" value="UniProtKB-KW"/>
</dbReference>
<evidence type="ECO:0000313" key="3">
    <source>
        <dbReference type="EMBL" id="SLM34114.1"/>
    </source>
</evidence>
<dbReference type="Gene3D" id="3.40.50.150">
    <property type="entry name" value="Vaccinia Virus protein VP39"/>
    <property type="match status" value="1"/>
</dbReference>
<evidence type="ECO:0000256" key="1">
    <source>
        <dbReference type="ARBA" id="ARBA00022679"/>
    </source>
</evidence>
<reference evidence="4" key="1">
    <citation type="submission" date="2017-03" db="EMBL/GenBank/DDBJ databases">
        <authorList>
            <person name="Sharma R."/>
            <person name="Thines M."/>
        </authorList>
    </citation>
    <scope>NUCLEOTIDE SEQUENCE [LARGE SCALE GENOMIC DNA]</scope>
</reference>
<protein>
    <submittedName>
        <fullName evidence="3">S-adenosyl-L-methionine-dependent methyltransferase-like</fullName>
    </submittedName>
</protein>
<dbReference type="EMBL" id="FWEW01000222">
    <property type="protein sequence ID" value="SLM34114.1"/>
    <property type="molecule type" value="Genomic_DNA"/>
</dbReference>
<name>A0A1W5CT95_9LECA</name>
<keyword evidence="3" id="KW-0489">Methyltransferase</keyword>
<keyword evidence="1 3" id="KW-0808">Transferase</keyword>
<dbReference type="Proteomes" id="UP000192927">
    <property type="component" value="Unassembled WGS sequence"/>
</dbReference>
<dbReference type="CDD" id="cd02440">
    <property type="entry name" value="AdoMet_MTases"/>
    <property type="match status" value="1"/>
</dbReference>
<dbReference type="InterPro" id="IPR029063">
    <property type="entry name" value="SAM-dependent_MTases_sf"/>
</dbReference>
<dbReference type="Pfam" id="PF13649">
    <property type="entry name" value="Methyltransf_25"/>
    <property type="match status" value="1"/>
</dbReference>
<evidence type="ECO:0000313" key="4">
    <source>
        <dbReference type="Proteomes" id="UP000192927"/>
    </source>
</evidence>
<proteinExistence type="predicted"/>
<feature type="domain" description="Methyltransferase" evidence="2">
    <location>
        <begin position="61"/>
        <end position="165"/>
    </location>
</feature>
<dbReference type="InterPro" id="IPR041698">
    <property type="entry name" value="Methyltransf_25"/>
</dbReference>